<dbReference type="EMBL" id="CP001778">
    <property type="protein sequence ID" value="ADD44112.1"/>
    <property type="molecule type" value="Genomic_DNA"/>
</dbReference>
<accession>D3Q563</accession>
<dbReference type="Proteomes" id="UP000000844">
    <property type="component" value="Chromosome"/>
</dbReference>
<proteinExistence type="predicted"/>
<keyword evidence="2" id="KW-1185">Reference proteome</keyword>
<gene>
    <name evidence="1" type="ordered locus">Snas_4467</name>
</gene>
<dbReference type="HOGENOM" id="CLU_665298_0_0_11"/>
<dbReference type="OrthoDB" id="3211607at2"/>
<sequence>MLTTHHGSHAALVTNIDAADVVPGELDAIIVPTVRPGWHLTSALEVAAELDRPLLCLSSKGSDPADILKVADSVGAEAIVIDTTEALPKLLPDFATTKLIRERGFGRSTDLSGKRNLGLLIARAMNWRKILFLDDDIRQVTARDLRALGRLLDSFAAVGLGNTGYPDNSVVCHAFRAVDGQQDTFVSGGLLSVRADRLDGFFPDIYNEDWFFLHSTRDIARTGAAFQDRYDPFVTPNRATDEELGDCLAEGVYWLRDEGKSPATAREEAFWSHYLDGRRQLIDEVRQRLETKPADEEGLRERQLASMAAARDVHRRITSELCTAIIRAWESDTADWRGHRAQTPAGTSVEDCLRLLEKRHHPGSGIDWDARVHRSR</sequence>
<organism evidence="1 2">
    <name type="scientific">Stackebrandtia nassauensis (strain DSM 44728 / CIP 108903 / NRRL B-16338 / NBRC 102104 / LLR-40K-21)</name>
    <dbReference type="NCBI Taxonomy" id="446470"/>
    <lineage>
        <taxon>Bacteria</taxon>
        <taxon>Bacillati</taxon>
        <taxon>Actinomycetota</taxon>
        <taxon>Actinomycetes</taxon>
        <taxon>Glycomycetales</taxon>
        <taxon>Glycomycetaceae</taxon>
        <taxon>Stackebrandtia</taxon>
    </lineage>
</organism>
<protein>
    <recommendedName>
        <fullName evidence="3">Glycosyltransferase 2-like domain-containing protein</fullName>
    </recommendedName>
</protein>
<dbReference type="eggNOG" id="ENOG502ZYGE">
    <property type="taxonomic scope" value="Bacteria"/>
</dbReference>
<dbReference type="AlphaFoldDB" id="D3Q563"/>
<dbReference type="RefSeq" id="WP_013019683.1">
    <property type="nucleotide sequence ID" value="NC_013947.1"/>
</dbReference>
<evidence type="ECO:0008006" key="3">
    <source>
        <dbReference type="Google" id="ProtNLM"/>
    </source>
</evidence>
<dbReference type="KEGG" id="sna:Snas_4467"/>
<evidence type="ECO:0000313" key="2">
    <source>
        <dbReference type="Proteomes" id="UP000000844"/>
    </source>
</evidence>
<reference evidence="1 2" key="1">
    <citation type="journal article" date="2009" name="Stand. Genomic Sci.">
        <title>Complete genome sequence of Stackebrandtia nassauensis type strain (LLR-40K-21).</title>
        <authorList>
            <person name="Munk C."/>
            <person name="Lapidus A."/>
            <person name="Copeland A."/>
            <person name="Jando M."/>
            <person name="Mayilraj S."/>
            <person name="Glavina Del Rio T."/>
            <person name="Nolan M."/>
            <person name="Chen F."/>
            <person name="Lucas S."/>
            <person name="Tice H."/>
            <person name="Cheng J.F."/>
            <person name="Han C."/>
            <person name="Detter J.C."/>
            <person name="Bruce D."/>
            <person name="Goodwin L."/>
            <person name="Chain P."/>
            <person name="Pitluck S."/>
            <person name="Goker M."/>
            <person name="Ovchinikova G."/>
            <person name="Pati A."/>
            <person name="Ivanova N."/>
            <person name="Mavromatis K."/>
            <person name="Chen A."/>
            <person name="Palaniappan K."/>
            <person name="Land M."/>
            <person name="Hauser L."/>
            <person name="Chang Y.J."/>
            <person name="Jeffries C.D."/>
            <person name="Bristow J."/>
            <person name="Eisen J.A."/>
            <person name="Markowitz V."/>
            <person name="Hugenholtz P."/>
            <person name="Kyrpides N.C."/>
            <person name="Klenk H.P."/>
        </authorList>
    </citation>
    <scope>NUCLEOTIDE SEQUENCE [LARGE SCALE GENOMIC DNA]</scope>
    <source>
        <strain evidence="2">DSM 44728 / CIP 108903 / NRRL B-16338 / NBRC 102104 / LLR-40K-21</strain>
    </source>
</reference>
<dbReference type="STRING" id="446470.Snas_4467"/>
<name>D3Q563_STANL</name>
<evidence type="ECO:0000313" key="1">
    <source>
        <dbReference type="EMBL" id="ADD44112.1"/>
    </source>
</evidence>